<protein>
    <recommendedName>
        <fullName evidence="8">GRIP domain-containing protein</fullName>
    </recommendedName>
</protein>
<evidence type="ECO:0000256" key="7">
    <source>
        <dbReference type="SAM" id="MobiDB-lite"/>
    </source>
</evidence>
<dbReference type="PROSITE" id="PS50913">
    <property type="entry name" value="GRIP"/>
    <property type="match status" value="1"/>
</dbReference>
<evidence type="ECO:0000313" key="9">
    <source>
        <dbReference type="EMBL" id="KAG0143925.1"/>
    </source>
</evidence>
<evidence type="ECO:0000256" key="5">
    <source>
        <dbReference type="ARBA" id="ARBA00023136"/>
    </source>
</evidence>
<feature type="coiled-coil region" evidence="6">
    <location>
        <begin position="289"/>
        <end position="358"/>
    </location>
</feature>
<keyword evidence="4 6" id="KW-0175">Coiled coil</keyword>
<dbReference type="PANTHER" id="PTHR23157">
    <property type="entry name" value="GRIP AND COILED-COIL DOMAIN-CONTAINING PROTEIN 1"/>
    <property type="match status" value="1"/>
</dbReference>
<dbReference type="InterPro" id="IPR000237">
    <property type="entry name" value="GRIP_dom"/>
</dbReference>
<name>A0A9P6NC28_9BASI</name>
<evidence type="ECO:0000256" key="4">
    <source>
        <dbReference type="ARBA" id="ARBA00023054"/>
    </source>
</evidence>
<sequence>MAANIALPPSPILSPNPEDLPLLRLQDLPSLSAKAPSSPSSRLPEVALQSRLVSDSLLQTPSKLIDEFVAALFPALSGDENFEELRSLLQNISNDTRLKTSNISKLLNLLTARKQQSSSTDFARRDQFGSQTPPQPVAIDTDREIVNAPAAEVEQLKAEITQLQSKVKLEEEKRTKSISLLRAVRQKLVQTEKDKSAIEMELDGLNKETSNKAAEFQNEKARLEEELSRTRIAQQQQLSKMRHSFERETQHMRSQFERDAATKKSQSELDAITAKAAYERELTMRNSKISQLDARVRELSLERDRLFDQLQSKHAEIESTTARHDEIQGRAGELQHQLNDSRDHLAALLEEVDNLRQLSSSQVNGEDGYRKLLAEVQSQHASQTALLSARISQLEKERTDLEHDLGQTLKARLKDIEQMRHEAHVKSLEYADSLQNMAERNEQILASNAKIKTLQDQLALAEQARSTQTVSVTNLSNELQELKTLTSAQASQIATLENALKEAQDREGIIRSQAHSLRDELRKVQSGVLSNEHQRSRGVGFFANFSTSTTDATPRIDLPDDQVSTSRISLKTTHDLALDNSLPVPDQEAELNFEYLRNTLLQFLEHKEMRPHLVRVLGVILHFTPQETRRLAAKVAS</sequence>
<dbReference type="Gene3D" id="1.10.220.60">
    <property type="entry name" value="GRIP domain"/>
    <property type="match status" value="1"/>
</dbReference>
<keyword evidence="5" id="KW-0472">Membrane</keyword>
<evidence type="ECO:0000256" key="1">
    <source>
        <dbReference type="ARBA" id="ARBA00004184"/>
    </source>
</evidence>
<feature type="region of interest" description="Disordered" evidence="7">
    <location>
        <begin position="118"/>
        <end position="137"/>
    </location>
</feature>
<feature type="coiled-coil region" evidence="6">
    <location>
        <begin position="384"/>
        <end position="411"/>
    </location>
</feature>
<reference evidence="9" key="1">
    <citation type="submission" date="2013-11" db="EMBL/GenBank/DDBJ databases">
        <title>Genome sequence of the fusiform rust pathogen reveals effectors for host alternation and coevolution with pine.</title>
        <authorList>
            <consortium name="DOE Joint Genome Institute"/>
            <person name="Smith K."/>
            <person name="Pendleton A."/>
            <person name="Kubisiak T."/>
            <person name="Anderson C."/>
            <person name="Salamov A."/>
            <person name="Aerts A."/>
            <person name="Riley R."/>
            <person name="Clum A."/>
            <person name="Lindquist E."/>
            <person name="Ence D."/>
            <person name="Campbell M."/>
            <person name="Kronenberg Z."/>
            <person name="Feau N."/>
            <person name="Dhillon B."/>
            <person name="Hamelin R."/>
            <person name="Burleigh J."/>
            <person name="Smith J."/>
            <person name="Yandell M."/>
            <person name="Nelson C."/>
            <person name="Grigoriev I."/>
            <person name="Davis J."/>
        </authorList>
    </citation>
    <scope>NUCLEOTIDE SEQUENCE</scope>
    <source>
        <strain evidence="9">G11</strain>
    </source>
</reference>
<feature type="coiled-coil region" evidence="6">
    <location>
        <begin position="153"/>
        <end position="233"/>
    </location>
</feature>
<dbReference type="EMBL" id="MU167307">
    <property type="protein sequence ID" value="KAG0143925.1"/>
    <property type="molecule type" value="Genomic_DNA"/>
</dbReference>
<gene>
    <name evidence="9" type="ORF">CROQUDRAFT_660650</name>
</gene>
<evidence type="ECO:0000259" key="8">
    <source>
        <dbReference type="PROSITE" id="PS50913"/>
    </source>
</evidence>
<evidence type="ECO:0000256" key="3">
    <source>
        <dbReference type="ARBA" id="ARBA00022490"/>
    </source>
</evidence>
<comment type="caution">
    <text evidence="9">The sequence shown here is derived from an EMBL/GenBank/DDBJ whole genome shotgun (WGS) entry which is preliminary data.</text>
</comment>
<dbReference type="SMART" id="SM00755">
    <property type="entry name" value="Grip"/>
    <property type="match status" value="1"/>
</dbReference>
<dbReference type="Proteomes" id="UP000886653">
    <property type="component" value="Unassembled WGS sequence"/>
</dbReference>
<keyword evidence="3" id="KW-0963">Cytoplasm</keyword>
<dbReference type="PANTHER" id="PTHR23157:SF25">
    <property type="entry name" value="GRIP AND COILED-COIL DOMAIN-CONTAINING PROTEIN 1"/>
    <property type="match status" value="1"/>
</dbReference>
<keyword evidence="10" id="KW-1185">Reference proteome</keyword>
<dbReference type="OrthoDB" id="1926336at2759"/>
<feature type="domain" description="GRIP" evidence="8">
    <location>
        <begin position="586"/>
        <end position="634"/>
    </location>
</feature>
<accession>A0A9P6NC28</accession>
<feature type="coiled-coil region" evidence="6">
    <location>
        <begin position="444"/>
        <end position="506"/>
    </location>
</feature>
<dbReference type="Pfam" id="PF01465">
    <property type="entry name" value="GRIP"/>
    <property type="match status" value="1"/>
</dbReference>
<proteinExistence type="predicted"/>
<evidence type="ECO:0000256" key="6">
    <source>
        <dbReference type="SAM" id="Coils"/>
    </source>
</evidence>
<comment type="subcellular location">
    <subcellularLocation>
        <location evidence="2">Cytoplasm</location>
    </subcellularLocation>
    <subcellularLocation>
        <location evidence="1">Endomembrane system</location>
        <topology evidence="1">Peripheral membrane protein</topology>
    </subcellularLocation>
</comment>
<dbReference type="GO" id="GO:0005794">
    <property type="term" value="C:Golgi apparatus"/>
    <property type="evidence" value="ECO:0007669"/>
    <property type="project" value="TreeGrafter"/>
</dbReference>
<dbReference type="InterPro" id="IPR051952">
    <property type="entry name" value="Golgi-autophagy_related"/>
</dbReference>
<evidence type="ECO:0000313" key="10">
    <source>
        <dbReference type="Proteomes" id="UP000886653"/>
    </source>
</evidence>
<organism evidence="9 10">
    <name type="scientific">Cronartium quercuum f. sp. fusiforme G11</name>
    <dbReference type="NCBI Taxonomy" id="708437"/>
    <lineage>
        <taxon>Eukaryota</taxon>
        <taxon>Fungi</taxon>
        <taxon>Dikarya</taxon>
        <taxon>Basidiomycota</taxon>
        <taxon>Pucciniomycotina</taxon>
        <taxon>Pucciniomycetes</taxon>
        <taxon>Pucciniales</taxon>
        <taxon>Coleosporiaceae</taxon>
        <taxon>Cronartium</taxon>
    </lineage>
</organism>
<evidence type="ECO:0000256" key="2">
    <source>
        <dbReference type="ARBA" id="ARBA00004496"/>
    </source>
</evidence>
<dbReference type="AlphaFoldDB" id="A0A9P6NC28"/>